<evidence type="ECO:0000256" key="11">
    <source>
        <dbReference type="ARBA" id="ARBA00038905"/>
    </source>
</evidence>
<dbReference type="PANTHER" id="PTHR47707">
    <property type="entry name" value="8-OXO-DGTP DIPHOSPHATASE"/>
    <property type="match status" value="1"/>
</dbReference>
<dbReference type="Gene3D" id="3.90.79.10">
    <property type="entry name" value="Nucleoside Triphosphate Pyrophosphohydrolase"/>
    <property type="match status" value="1"/>
</dbReference>
<dbReference type="InterPro" id="IPR000086">
    <property type="entry name" value="NUDIX_hydrolase_dom"/>
</dbReference>
<dbReference type="PROSITE" id="PS51462">
    <property type="entry name" value="NUDIX"/>
    <property type="match status" value="1"/>
</dbReference>
<accession>A0A0F9DTU1</accession>
<evidence type="ECO:0000256" key="9">
    <source>
        <dbReference type="ARBA" id="ARBA00023204"/>
    </source>
</evidence>
<evidence type="ECO:0000256" key="4">
    <source>
        <dbReference type="ARBA" id="ARBA00022705"/>
    </source>
</evidence>
<name>A0A0F9DTU1_9ZZZZ</name>
<evidence type="ECO:0000256" key="2">
    <source>
        <dbReference type="ARBA" id="ARBA00005582"/>
    </source>
</evidence>
<keyword evidence="6" id="KW-0227">DNA damage</keyword>
<comment type="cofactor">
    <cofactor evidence="1">
        <name>Mg(2+)</name>
        <dbReference type="ChEBI" id="CHEBI:18420"/>
    </cofactor>
</comment>
<evidence type="ECO:0000256" key="3">
    <source>
        <dbReference type="ARBA" id="ARBA00022457"/>
    </source>
</evidence>
<dbReference type="GO" id="GO:0006260">
    <property type="term" value="P:DNA replication"/>
    <property type="evidence" value="ECO:0007669"/>
    <property type="project" value="UniProtKB-KW"/>
</dbReference>
<evidence type="ECO:0000313" key="13">
    <source>
        <dbReference type="EMBL" id="KKL15283.1"/>
    </source>
</evidence>
<dbReference type="PANTHER" id="PTHR47707:SF1">
    <property type="entry name" value="NUDIX HYDROLASE FAMILY PROTEIN"/>
    <property type="match status" value="1"/>
</dbReference>
<feature type="domain" description="Nudix hydrolase" evidence="12">
    <location>
        <begin position="1"/>
        <end position="125"/>
    </location>
</feature>
<dbReference type="SUPFAM" id="SSF55811">
    <property type="entry name" value="Nudix"/>
    <property type="match status" value="1"/>
</dbReference>
<evidence type="ECO:0000256" key="7">
    <source>
        <dbReference type="ARBA" id="ARBA00022801"/>
    </source>
</evidence>
<dbReference type="GO" id="GO:0044715">
    <property type="term" value="F:8-oxo-dGDP phosphatase activity"/>
    <property type="evidence" value="ECO:0007669"/>
    <property type="project" value="TreeGrafter"/>
</dbReference>
<evidence type="ECO:0000256" key="8">
    <source>
        <dbReference type="ARBA" id="ARBA00022842"/>
    </source>
</evidence>
<dbReference type="EMBL" id="LAZR01040120">
    <property type="protein sequence ID" value="KKL15283.1"/>
    <property type="molecule type" value="Genomic_DNA"/>
</dbReference>
<evidence type="ECO:0000256" key="1">
    <source>
        <dbReference type="ARBA" id="ARBA00001946"/>
    </source>
</evidence>
<keyword evidence="8" id="KW-0460">Magnesium</keyword>
<keyword evidence="9" id="KW-0234">DNA repair</keyword>
<keyword evidence="3" id="KW-0515">Mutator protein</keyword>
<comment type="catalytic activity">
    <reaction evidence="10">
        <text>8-oxo-dGTP + H2O = 8-oxo-dGMP + diphosphate + H(+)</text>
        <dbReference type="Rhea" id="RHEA:31575"/>
        <dbReference type="ChEBI" id="CHEBI:15377"/>
        <dbReference type="ChEBI" id="CHEBI:15378"/>
        <dbReference type="ChEBI" id="CHEBI:33019"/>
        <dbReference type="ChEBI" id="CHEBI:63224"/>
        <dbReference type="ChEBI" id="CHEBI:77896"/>
        <dbReference type="EC" id="3.6.1.55"/>
    </reaction>
</comment>
<protein>
    <recommendedName>
        <fullName evidence="11">8-oxo-dGTP diphosphatase</fullName>
        <ecNumber evidence="11">3.6.1.55</ecNumber>
    </recommendedName>
</protein>
<evidence type="ECO:0000256" key="10">
    <source>
        <dbReference type="ARBA" id="ARBA00035861"/>
    </source>
</evidence>
<dbReference type="AlphaFoldDB" id="A0A0F9DTU1"/>
<dbReference type="GO" id="GO:0035539">
    <property type="term" value="F:8-oxo-7,8-dihydrodeoxyguanosine triphosphate pyrophosphatase activity"/>
    <property type="evidence" value="ECO:0007669"/>
    <property type="project" value="UniProtKB-EC"/>
</dbReference>
<keyword evidence="5" id="KW-0479">Metal-binding</keyword>
<dbReference type="GO" id="GO:0008413">
    <property type="term" value="F:8-oxo-7,8-dihydroguanosine triphosphate pyrophosphatase activity"/>
    <property type="evidence" value="ECO:0007669"/>
    <property type="project" value="TreeGrafter"/>
</dbReference>
<dbReference type="EC" id="3.6.1.55" evidence="11"/>
<keyword evidence="7" id="KW-0378">Hydrolase</keyword>
<reference evidence="13" key="1">
    <citation type="journal article" date="2015" name="Nature">
        <title>Complex archaea that bridge the gap between prokaryotes and eukaryotes.</title>
        <authorList>
            <person name="Spang A."/>
            <person name="Saw J.H."/>
            <person name="Jorgensen S.L."/>
            <person name="Zaremba-Niedzwiedzka K."/>
            <person name="Martijn J."/>
            <person name="Lind A.E."/>
            <person name="van Eijk R."/>
            <person name="Schleper C."/>
            <person name="Guy L."/>
            <person name="Ettema T.J."/>
        </authorList>
    </citation>
    <scope>NUCLEOTIDE SEQUENCE</scope>
</reference>
<dbReference type="InterPro" id="IPR015797">
    <property type="entry name" value="NUDIX_hydrolase-like_dom_sf"/>
</dbReference>
<dbReference type="GO" id="GO:0046872">
    <property type="term" value="F:metal ion binding"/>
    <property type="evidence" value="ECO:0007669"/>
    <property type="project" value="UniProtKB-KW"/>
</dbReference>
<gene>
    <name evidence="13" type="ORF">LCGC14_2507150</name>
</gene>
<dbReference type="GO" id="GO:0044716">
    <property type="term" value="F:8-oxo-GDP phosphatase activity"/>
    <property type="evidence" value="ECO:0007669"/>
    <property type="project" value="TreeGrafter"/>
</dbReference>
<comment type="caution">
    <text evidence="13">The sequence shown here is derived from an EMBL/GenBank/DDBJ whole genome shotgun (WGS) entry which is preliminary data.</text>
</comment>
<comment type="similarity">
    <text evidence="2">Belongs to the Nudix hydrolase family.</text>
</comment>
<dbReference type="GO" id="GO:0006281">
    <property type="term" value="P:DNA repair"/>
    <property type="evidence" value="ECO:0007669"/>
    <property type="project" value="UniProtKB-KW"/>
</dbReference>
<dbReference type="InterPro" id="IPR047127">
    <property type="entry name" value="MutT-like"/>
</dbReference>
<proteinExistence type="inferred from homology"/>
<keyword evidence="4" id="KW-0235">DNA replication</keyword>
<dbReference type="PRINTS" id="PR00502">
    <property type="entry name" value="NUDIXFAMILY"/>
</dbReference>
<evidence type="ECO:0000259" key="12">
    <source>
        <dbReference type="PROSITE" id="PS51462"/>
    </source>
</evidence>
<sequence>MIDVTCAIIERQGMALVVRRAEGMHLAGSWEFPGGKLRHGESPKDCIVREIKEELSLEVSPVAALEPVEHSYPDKAIRLIPFICALEGGELELREHTEARWLWPEDLQMLELCPADVPVARSYLEHVGHIK</sequence>
<organism evidence="13">
    <name type="scientific">marine sediment metagenome</name>
    <dbReference type="NCBI Taxonomy" id="412755"/>
    <lineage>
        <taxon>unclassified sequences</taxon>
        <taxon>metagenomes</taxon>
        <taxon>ecological metagenomes</taxon>
    </lineage>
</organism>
<evidence type="ECO:0000256" key="5">
    <source>
        <dbReference type="ARBA" id="ARBA00022723"/>
    </source>
</evidence>
<evidence type="ECO:0000256" key="6">
    <source>
        <dbReference type="ARBA" id="ARBA00022763"/>
    </source>
</evidence>
<dbReference type="InterPro" id="IPR020476">
    <property type="entry name" value="Nudix_hydrolase"/>
</dbReference>
<dbReference type="CDD" id="cd03425">
    <property type="entry name" value="NUDIX_MutT_NudA_like"/>
    <property type="match status" value="1"/>
</dbReference>
<dbReference type="Pfam" id="PF00293">
    <property type="entry name" value="NUDIX"/>
    <property type="match status" value="1"/>
</dbReference>